<organism evidence="2 3">
    <name type="scientific">Branchiostoma floridae</name>
    <name type="common">Florida lancelet</name>
    <name type="synonym">Amphioxus</name>
    <dbReference type="NCBI Taxonomy" id="7739"/>
    <lineage>
        <taxon>Eukaryota</taxon>
        <taxon>Metazoa</taxon>
        <taxon>Chordata</taxon>
        <taxon>Cephalochordata</taxon>
        <taxon>Leptocardii</taxon>
        <taxon>Amphioxiformes</taxon>
        <taxon>Branchiostomatidae</taxon>
        <taxon>Branchiostoma</taxon>
    </lineage>
</organism>
<evidence type="ECO:0000313" key="2">
    <source>
        <dbReference type="Proteomes" id="UP000001554"/>
    </source>
</evidence>
<evidence type="ECO:0000256" key="1">
    <source>
        <dbReference type="SAM" id="SignalP"/>
    </source>
</evidence>
<name>A0A9J7MDJ8_BRAFL</name>
<dbReference type="GeneID" id="118431053"/>
<sequence length="228" mass="25190">MTTIAAASLVVCFLVALSQTASLEPPQQSPTWPPTFSVGFQEEQHVSVIPLSRNAGAWYYDFANRRARFDHSHGQYDSFCQRVGLSPKDKHGDCQLFFSSLGMHVHYPREQICCRACGAEEGCTVLMPTWLTGATYMGTETIGGLTCQGWVKPGAVATDRWYQTADGKPCQYWEKVTAFVPHVIHVITFNVSSYQLGPIPASVFDVPKYCNVTCPKPYHPPHGVQGSP</sequence>
<proteinExistence type="predicted"/>
<dbReference type="RefSeq" id="XP_035698024.1">
    <property type="nucleotide sequence ID" value="XM_035842131.1"/>
</dbReference>
<dbReference type="OrthoDB" id="406551at2759"/>
<protein>
    <submittedName>
        <fullName evidence="3">Uncharacterized protein LOC118431053 isoform X1</fullName>
    </submittedName>
</protein>
<feature type="chain" id="PRO_5039908538" evidence="1">
    <location>
        <begin position="23"/>
        <end position="228"/>
    </location>
</feature>
<feature type="signal peptide" evidence="1">
    <location>
        <begin position="1"/>
        <end position="22"/>
    </location>
</feature>
<dbReference type="AlphaFoldDB" id="A0A9J7MDJ8"/>
<reference evidence="3" key="2">
    <citation type="submission" date="2025-08" db="UniProtKB">
        <authorList>
            <consortium name="RefSeq"/>
        </authorList>
    </citation>
    <scope>IDENTIFICATION</scope>
    <source>
        <strain evidence="3">S238N-H82</strain>
        <tissue evidence="3">Testes</tissue>
    </source>
</reference>
<gene>
    <name evidence="3" type="primary">LOC118431053</name>
</gene>
<keyword evidence="2" id="KW-1185">Reference proteome</keyword>
<dbReference type="KEGG" id="bfo:118431053"/>
<dbReference type="Proteomes" id="UP000001554">
    <property type="component" value="Chromosome 14"/>
</dbReference>
<reference evidence="2" key="1">
    <citation type="journal article" date="2020" name="Nat. Ecol. Evol.">
        <title>Deeply conserved synteny resolves early events in vertebrate evolution.</title>
        <authorList>
            <person name="Simakov O."/>
            <person name="Marletaz F."/>
            <person name="Yue J.X."/>
            <person name="O'Connell B."/>
            <person name="Jenkins J."/>
            <person name="Brandt A."/>
            <person name="Calef R."/>
            <person name="Tung C.H."/>
            <person name="Huang T.K."/>
            <person name="Schmutz J."/>
            <person name="Satoh N."/>
            <person name="Yu J.K."/>
            <person name="Putnam N.H."/>
            <person name="Green R.E."/>
            <person name="Rokhsar D.S."/>
        </authorList>
    </citation>
    <scope>NUCLEOTIDE SEQUENCE [LARGE SCALE GENOMIC DNA]</scope>
    <source>
        <strain evidence="2">S238N-H82</strain>
    </source>
</reference>
<evidence type="ECO:0000313" key="3">
    <source>
        <dbReference type="RefSeq" id="XP_035698024.1"/>
    </source>
</evidence>
<keyword evidence="1" id="KW-0732">Signal</keyword>
<accession>A0A9J7MDJ8</accession>